<accession>A0A0J8TH52</accession>
<keyword evidence="4 16" id="KW-0808">Transferase</keyword>
<comment type="similarity">
    <text evidence="2">Belongs to the MYST (SAS/MOZ) family.</text>
</comment>
<evidence type="ECO:0000313" key="17">
    <source>
        <dbReference type="Proteomes" id="UP000054559"/>
    </source>
</evidence>
<dbReference type="GO" id="GO:0046972">
    <property type="term" value="F:histone H4K16 acetyltransferase activity"/>
    <property type="evidence" value="ECO:0007669"/>
    <property type="project" value="TreeGrafter"/>
</dbReference>
<dbReference type="PANTHER" id="PTHR10615">
    <property type="entry name" value="HISTONE ACETYLTRANSFERASE"/>
    <property type="match status" value="1"/>
</dbReference>
<evidence type="ECO:0000256" key="11">
    <source>
        <dbReference type="ARBA" id="ARBA00023242"/>
    </source>
</evidence>
<keyword evidence="9" id="KW-0805">Transcription regulation</keyword>
<organism evidence="16 17">
    <name type="scientific">Coccidioides immitis RMSCC 3703</name>
    <dbReference type="NCBI Taxonomy" id="454286"/>
    <lineage>
        <taxon>Eukaryota</taxon>
        <taxon>Fungi</taxon>
        <taxon>Dikarya</taxon>
        <taxon>Ascomycota</taxon>
        <taxon>Pezizomycotina</taxon>
        <taxon>Eurotiomycetes</taxon>
        <taxon>Eurotiomycetidae</taxon>
        <taxon>Onygenales</taxon>
        <taxon>Onygenaceae</taxon>
        <taxon>Coccidioides</taxon>
    </lineage>
</organism>
<keyword evidence="6" id="KW-0863">Zinc-finger</keyword>
<dbReference type="PROSITE" id="PS51726">
    <property type="entry name" value="MYST_HAT"/>
    <property type="match status" value="1"/>
</dbReference>
<evidence type="ECO:0000256" key="8">
    <source>
        <dbReference type="ARBA" id="ARBA00022990"/>
    </source>
</evidence>
<keyword evidence="8" id="KW-0007">Acetylation</keyword>
<dbReference type="OrthoDB" id="787137at2759"/>
<evidence type="ECO:0000313" key="16">
    <source>
        <dbReference type="EMBL" id="KMU73012.1"/>
    </source>
</evidence>
<comment type="function">
    <text evidence="13">Catalytic component of the NuA4 histone acetyltransferase (HAT) complex which is involved in epigenetic transcriptional activation of selected genes principally by acetylation of nucleosomal histones H4, H3, H2B, H2A and H2A variant H2A.Z. Acetylates histone H4 to form H4K5ac, H4K8ac, H4K12ac and H4K16ac, histone H3 to form H3K14ac, and histone H2A to form H2AK4ac and H2AK7ac. The NuA4 complex is involved in the DNA damage response and is required for chromosome segregation. The NuA4 complex plays a direct role in repair of DNA double-strand breaks (DSBs) through homologous recombination. Recruitment to promoters depends on H3K4me. Also acetylates non-histone proteins. In addition to protein acetyltransferase, can use different acyl-CoA substrates, such as 2-hydroxyisobutanoyl-CoA (2-hydroxyisobutyryl-CoA) or (2E)-butenoyl-CoA (crotonyl-CoA), and is able to mediate protein 2-hydroxyisobutyrylation and crotonylation, respectively.</text>
</comment>
<dbReference type="Proteomes" id="UP000054559">
    <property type="component" value="Unassembled WGS sequence"/>
</dbReference>
<evidence type="ECO:0000256" key="5">
    <source>
        <dbReference type="ARBA" id="ARBA00022723"/>
    </source>
</evidence>
<dbReference type="Gene3D" id="3.40.630.30">
    <property type="match status" value="1"/>
</dbReference>
<dbReference type="AlphaFoldDB" id="A0A0J8TH52"/>
<feature type="domain" description="MYST-type HAT" evidence="15">
    <location>
        <begin position="89"/>
        <end position="337"/>
    </location>
</feature>
<comment type="subcellular location">
    <subcellularLocation>
        <location evidence="1">Nucleus</location>
    </subcellularLocation>
</comment>
<keyword evidence="12" id="KW-0012">Acyltransferase</keyword>
<dbReference type="GO" id="GO:0035267">
    <property type="term" value="C:NuA4 histone acetyltransferase complex"/>
    <property type="evidence" value="ECO:0007669"/>
    <property type="project" value="TreeGrafter"/>
</dbReference>
<dbReference type="InterPro" id="IPR036388">
    <property type="entry name" value="WH-like_DNA-bd_sf"/>
</dbReference>
<evidence type="ECO:0000259" key="15">
    <source>
        <dbReference type="PROSITE" id="PS51726"/>
    </source>
</evidence>
<evidence type="ECO:0000256" key="3">
    <source>
        <dbReference type="ARBA" id="ARBA00013184"/>
    </source>
</evidence>
<keyword evidence="11" id="KW-0539">Nucleus</keyword>
<evidence type="ECO:0000256" key="13">
    <source>
        <dbReference type="ARBA" id="ARBA00045805"/>
    </source>
</evidence>
<reference evidence="17" key="1">
    <citation type="journal article" date="2010" name="Genome Res.">
        <title>Population genomic sequencing of Coccidioides fungi reveals recent hybridization and transposon control.</title>
        <authorList>
            <person name="Neafsey D.E."/>
            <person name="Barker B.M."/>
            <person name="Sharpton T.J."/>
            <person name="Stajich J.E."/>
            <person name="Park D.J."/>
            <person name="Whiston E."/>
            <person name="Hung C.-Y."/>
            <person name="McMahan C."/>
            <person name="White J."/>
            <person name="Sykes S."/>
            <person name="Heiman D."/>
            <person name="Young S."/>
            <person name="Zeng Q."/>
            <person name="Abouelleil A."/>
            <person name="Aftuck L."/>
            <person name="Bessette D."/>
            <person name="Brown A."/>
            <person name="FitzGerald M."/>
            <person name="Lui A."/>
            <person name="Macdonald J.P."/>
            <person name="Priest M."/>
            <person name="Orbach M.J."/>
            <person name="Galgiani J.N."/>
            <person name="Kirkland T.N."/>
            <person name="Cole G.T."/>
            <person name="Birren B.W."/>
            <person name="Henn M.R."/>
            <person name="Taylor J.W."/>
            <person name="Rounsley S.D."/>
        </authorList>
    </citation>
    <scope>NUCLEOTIDE SEQUENCE [LARGE SCALE GENOMIC DNA]</scope>
    <source>
        <strain evidence="17">RMSCC 3703</strain>
    </source>
</reference>
<evidence type="ECO:0000256" key="12">
    <source>
        <dbReference type="ARBA" id="ARBA00023315"/>
    </source>
</evidence>
<dbReference type="STRING" id="454286.A0A0J8TH52"/>
<evidence type="ECO:0000256" key="10">
    <source>
        <dbReference type="ARBA" id="ARBA00023163"/>
    </source>
</evidence>
<evidence type="ECO:0000256" key="4">
    <source>
        <dbReference type="ARBA" id="ARBA00022679"/>
    </source>
</evidence>
<dbReference type="PANTHER" id="PTHR10615:SF219">
    <property type="entry name" value="HISTONE ACETYLTRANSFERASE KAT5"/>
    <property type="match status" value="1"/>
</dbReference>
<evidence type="ECO:0000256" key="9">
    <source>
        <dbReference type="ARBA" id="ARBA00023015"/>
    </source>
</evidence>
<evidence type="ECO:0000256" key="2">
    <source>
        <dbReference type="ARBA" id="ARBA00010107"/>
    </source>
</evidence>
<dbReference type="EC" id="2.3.1.48" evidence="3"/>
<evidence type="ECO:0000256" key="7">
    <source>
        <dbReference type="ARBA" id="ARBA00022833"/>
    </source>
</evidence>
<dbReference type="InterPro" id="IPR050603">
    <property type="entry name" value="MYST_HAT"/>
</dbReference>
<dbReference type="GO" id="GO:0008270">
    <property type="term" value="F:zinc ion binding"/>
    <property type="evidence" value="ECO:0007669"/>
    <property type="project" value="UniProtKB-KW"/>
</dbReference>
<keyword evidence="10" id="KW-0804">Transcription</keyword>
<dbReference type="GO" id="GO:0005634">
    <property type="term" value="C:nucleus"/>
    <property type="evidence" value="ECO:0007669"/>
    <property type="project" value="UniProtKB-SubCell"/>
</dbReference>
<evidence type="ECO:0000256" key="14">
    <source>
        <dbReference type="PIRSR" id="PIRSR602717-51"/>
    </source>
</evidence>
<dbReference type="GO" id="GO:0006355">
    <property type="term" value="P:regulation of DNA-templated transcription"/>
    <property type="evidence" value="ECO:0007669"/>
    <property type="project" value="InterPro"/>
</dbReference>
<protein>
    <recommendedName>
        <fullName evidence="3">histone acetyltransferase</fullName>
        <ecNumber evidence="3">2.3.1.48</ecNumber>
    </recommendedName>
</protein>
<dbReference type="InterPro" id="IPR016181">
    <property type="entry name" value="Acyl_CoA_acyltransferase"/>
</dbReference>
<name>A0A0J8TH52_COCIT</name>
<keyword evidence="7" id="KW-0862">Zinc</keyword>
<feature type="active site" description="Proton donor/acceptor" evidence="14">
    <location>
        <position position="224"/>
    </location>
</feature>
<evidence type="ECO:0000256" key="1">
    <source>
        <dbReference type="ARBA" id="ARBA00004123"/>
    </source>
</evidence>
<dbReference type="InterPro" id="IPR002717">
    <property type="entry name" value="HAT_MYST-type"/>
</dbReference>
<proteinExistence type="inferred from homology"/>
<dbReference type="Pfam" id="PF01853">
    <property type="entry name" value="MOZ_SAS"/>
    <property type="match status" value="1"/>
</dbReference>
<dbReference type="SUPFAM" id="SSF55729">
    <property type="entry name" value="Acyl-CoA N-acyltransferases (Nat)"/>
    <property type="match status" value="1"/>
</dbReference>
<dbReference type="Gene3D" id="1.10.10.10">
    <property type="entry name" value="Winged helix-like DNA-binding domain superfamily/Winged helix DNA-binding domain"/>
    <property type="match status" value="1"/>
</dbReference>
<dbReference type="EMBL" id="DS268233">
    <property type="protein sequence ID" value="KMU73012.1"/>
    <property type="molecule type" value="Genomic_DNA"/>
</dbReference>
<gene>
    <name evidence="16" type="ORF">CISG_09894</name>
</gene>
<evidence type="ECO:0000256" key="6">
    <source>
        <dbReference type="ARBA" id="ARBA00022771"/>
    </source>
</evidence>
<sequence>MDGGELRAVQAPDGAGCAFASSSARGKAPHAALVPFRQSHGASRVCDVRRAKKNTVPTDARRGTSSLYPLPYPCMMPPSSSRQAQKSPSTGHKVNQVILGSLLFKTWYEALYPEELVAKDTDTLYVCDLSLFAEAILDQKSVCFDVSGFLFYLLVYIDPDNPDAHHILGYFSKEKMSWDANNLACILIFPPYQHNQLGKFLMGISYKLSTWEWERGIGSIGGPERPLSEMGERSYIRFWEERIARYFLRDLPRGNGKPAKSRPKKRKKVTQEQITIEELGKATGMLVEDVITAIKSMGVASEEQLKQRRKRAASENANEVEESVAVIKKSKVLEWAKNRGISLEDPVKDEGFTGKWALKREQEQSEPDND</sequence>
<keyword evidence="5" id="KW-0479">Metal-binding</keyword>